<evidence type="ECO:0000313" key="2">
    <source>
        <dbReference type="EMBL" id="CAA9454090.1"/>
    </source>
</evidence>
<accession>A0A6J4R2Y6</accession>
<feature type="region of interest" description="Disordered" evidence="1">
    <location>
        <begin position="1"/>
        <end position="38"/>
    </location>
</feature>
<feature type="compositionally biased region" description="Polar residues" evidence="1">
    <location>
        <begin position="25"/>
        <end position="38"/>
    </location>
</feature>
<name>A0A6J4R2Y6_9ACTN</name>
<sequence>MNRDMRFSQQGKGGDADGSKFMGVNTENGGASNLSGFP</sequence>
<reference evidence="2" key="1">
    <citation type="submission" date="2020-02" db="EMBL/GenBank/DDBJ databases">
        <authorList>
            <person name="Meier V. D."/>
        </authorList>
    </citation>
    <scope>NUCLEOTIDE SEQUENCE</scope>
    <source>
        <strain evidence="2">AVDCRST_MAG28</strain>
    </source>
</reference>
<proteinExistence type="predicted"/>
<protein>
    <submittedName>
        <fullName evidence="2">Uncharacterized protein</fullName>
    </submittedName>
</protein>
<gene>
    <name evidence="2" type="ORF">AVDCRST_MAG28-2145</name>
</gene>
<evidence type="ECO:0000256" key="1">
    <source>
        <dbReference type="SAM" id="MobiDB-lite"/>
    </source>
</evidence>
<dbReference type="EMBL" id="CADCVE010000043">
    <property type="protein sequence ID" value="CAA9454090.1"/>
    <property type="molecule type" value="Genomic_DNA"/>
</dbReference>
<organism evidence="2">
    <name type="scientific">uncultured Rubrobacteraceae bacterium</name>
    <dbReference type="NCBI Taxonomy" id="349277"/>
    <lineage>
        <taxon>Bacteria</taxon>
        <taxon>Bacillati</taxon>
        <taxon>Actinomycetota</taxon>
        <taxon>Rubrobacteria</taxon>
        <taxon>Rubrobacterales</taxon>
        <taxon>Rubrobacteraceae</taxon>
        <taxon>environmental samples</taxon>
    </lineage>
</organism>
<dbReference type="AlphaFoldDB" id="A0A6J4R2Y6"/>